<dbReference type="EMBL" id="AAXB02000005">
    <property type="protein sequence ID" value="EDM63346.1"/>
    <property type="molecule type" value="Genomic_DNA"/>
</dbReference>
<sequence length="198" mass="23451">MGIWMKSLLTQNAVPFYIIRFSRFSCCRQEFINTYFHLLSPPKRPEKSRPLNRSLLLSDMVILFLHIFYRYNFESIPCILPLMPVPEILTTTFPLLLRHQAIDLLCTPAHLTFSSSLQMALLHHHQILSIRRFHSSPVQKILSDMSIVPYPPMSFFFHLTIMLDLFCHIDLKIFSFPSPHPLYFYLFLLKIIPYYETL</sequence>
<proteinExistence type="predicted"/>
<protein>
    <submittedName>
        <fullName evidence="1">Uncharacterized protein</fullName>
    </submittedName>
</protein>
<organism evidence="1 2">
    <name type="scientific">Dorea longicatena DSM 13814</name>
    <dbReference type="NCBI Taxonomy" id="411462"/>
    <lineage>
        <taxon>Bacteria</taxon>
        <taxon>Bacillati</taxon>
        <taxon>Bacillota</taxon>
        <taxon>Clostridia</taxon>
        <taxon>Lachnospirales</taxon>
        <taxon>Lachnospiraceae</taxon>
        <taxon>Dorea</taxon>
    </lineage>
</organism>
<name>A6BGD5_9FIRM</name>
<reference evidence="1 2" key="2">
    <citation type="submission" date="2007-04" db="EMBL/GenBank/DDBJ databases">
        <title>Draft genome sequence of Dorea longicatena (DSM 13814).</title>
        <authorList>
            <person name="Sudarsanam P."/>
            <person name="Ley R."/>
            <person name="Guruge J."/>
            <person name="Turnbaugh P.J."/>
            <person name="Mahowald M."/>
            <person name="Liep D."/>
            <person name="Gordon J."/>
        </authorList>
    </citation>
    <scope>NUCLEOTIDE SEQUENCE [LARGE SCALE GENOMIC DNA]</scope>
    <source>
        <strain evidence="1 2">DSM 13814</strain>
    </source>
</reference>
<dbReference type="HOGENOM" id="CLU_1376259_0_0_9"/>
<reference evidence="1 2" key="1">
    <citation type="submission" date="2007-03" db="EMBL/GenBank/DDBJ databases">
        <authorList>
            <person name="Fulton L."/>
            <person name="Clifton S."/>
            <person name="Fulton B."/>
            <person name="Xu J."/>
            <person name="Minx P."/>
            <person name="Pepin K.H."/>
            <person name="Johnson M."/>
            <person name="Thiruvilangam P."/>
            <person name="Bhonagiri V."/>
            <person name="Nash W.E."/>
            <person name="Mardis E.R."/>
            <person name="Wilson R.K."/>
        </authorList>
    </citation>
    <scope>NUCLEOTIDE SEQUENCE [LARGE SCALE GENOMIC DNA]</scope>
    <source>
        <strain evidence="1 2">DSM 13814</strain>
    </source>
</reference>
<evidence type="ECO:0000313" key="2">
    <source>
        <dbReference type="Proteomes" id="UP000004016"/>
    </source>
</evidence>
<dbReference type="AlphaFoldDB" id="A6BGD5"/>
<dbReference type="Proteomes" id="UP000004016">
    <property type="component" value="Unassembled WGS sequence"/>
</dbReference>
<gene>
    <name evidence="1" type="ORF">DORLON_01357</name>
</gene>
<accession>A6BGD5</accession>
<comment type="caution">
    <text evidence="1">The sequence shown here is derived from an EMBL/GenBank/DDBJ whole genome shotgun (WGS) entry which is preliminary data.</text>
</comment>
<evidence type="ECO:0000313" key="1">
    <source>
        <dbReference type="EMBL" id="EDM63346.1"/>
    </source>
</evidence>